<organism evidence="8 9">
    <name type="scientific">Malus baccata</name>
    <name type="common">Siberian crab apple</name>
    <name type="synonym">Pyrus baccata</name>
    <dbReference type="NCBI Taxonomy" id="106549"/>
    <lineage>
        <taxon>Eukaryota</taxon>
        <taxon>Viridiplantae</taxon>
        <taxon>Streptophyta</taxon>
        <taxon>Embryophyta</taxon>
        <taxon>Tracheophyta</taxon>
        <taxon>Spermatophyta</taxon>
        <taxon>Magnoliopsida</taxon>
        <taxon>eudicotyledons</taxon>
        <taxon>Gunneridae</taxon>
        <taxon>Pentapetalae</taxon>
        <taxon>rosids</taxon>
        <taxon>fabids</taxon>
        <taxon>Rosales</taxon>
        <taxon>Rosaceae</taxon>
        <taxon>Amygdaloideae</taxon>
        <taxon>Maleae</taxon>
        <taxon>Malus</taxon>
    </lineage>
</organism>
<dbReference type="InterPro" id="IPR039262">
    <property type="entry name" value="DTWD2/TAPT"/>
</dbReference>
<keyword evidence="4" id="KW-0819">tRNA processing</keyword>
<evidence type="ECO:0000256" key="3">
    <source>
        <dbReference type="ARBA" id="ARBA00022691"/>
    </source>
</evidence>
<evidence type="ECO:0000256" key="1">
    <source>
        <dbReference type="ARBA" id="ARBA00012386"/>
    </source>
</evidence>
<accession>A0A540LKX6</accession>
<evidence type="ECO:0000313" key="8">
    <source>
        <dbReference type="EMBL" id="TQD87110.1"/>
    </source>
</evidence>
<dbReference type="STRING" id="106549.A0A540LKX6"/>
<evidence type="ECO:0000256" key="5">
    <source>
        <dbReference type="ARBA" id="ARBA00034489"/>
    </source>
</evidence>
<evidence type="ECO:0000256" key="6">
    <source>
        <dbReference type="ARBA" id="ARBA00048718"/>
    </source>
</evidence>
<feature type="domain" description="DTW" evidence="7">
    <location>
        <begin position="9"/>
        <end position="317"/>
    </location>
</feature>
<keyword evidence="2" id="KW-0808">Transferase</keyword>
<dbReference type="Pfam" id="PF03942">
    <property type="entry name" value="DTW"/>
    <property type="match status" value="1"/>
</dbReference>
<proteinExistence type="inferred from homology"/>
<reference evidence="8 9" key="1">
    <citation type="journal article" date="2019" name="G3 (Bethesda)">
        <title>Sequencing of a Wild Apple (Malus baccata) Genome Unravels the Differences Between Cultivated and Wild Apple Species Regarding Disease Resistance and Cold Tolerance.</title>
        <authorList>
            <person name="Chen X."/>
        </authorList>
    </citation>
    <scope>NUCLEOTIDE SEQUENCE [LARGE SCALE GENOMIC DNA]</scope>
    <source>
        <strain evidence="9">cv. Shandingzi</strain>
        <tissue evidence="8">Leaves</tissue>
    </source>
</reference>
<comment type="caution">
    <text evidence="8">The sequence shown here is derived from an EMBL/GenBank/DDBJ whole genome shotgun (WGS) entry which is preliminary data.</text>
</comment>
<protein>
    <recommendedName>
        <fullName evidence="1">tRNA-uridine aminocarboxypropyltransferase</fullName>
        <ecNumber evidence="1">2.5.1.25</ecNumber>
    </recommendedName>
</protein>
<dbReference type="SMART" id="SM01144">
    <property type="entry name" value="DTW"/>
    <property type="match status" value="1"/>
</dbReference>
<dbReference type="InterPro" id="IPR005636">
    <property type="entry name" value="DTW"/>
</dbReference>
<comment type="similarity">
    <text evidence="5">Belongs to the TDD superfamily. DTWD2 family.</text>
</comment>
<evidence type="ECO:0000313" key="9">
    <source>
        <dbReference type="Proteomes" id="UP000315295"/>
    </source>
</evidence>
<evidence type="ECO:0000256" key="2">
    <source>
        <dbReference type="ARBA" id="ARBA00022679"/>
    </source>
</evidence>
<dbReference type="EMBL" id="VIEB01000547">
    <property type="protein sequence ID" value="TQD87110.1"/>
    <property type="molecule type" value="Genomic_DNA"/>
</dbReference>
<keyword evidence="9" id="KW-1185">Reference proteome</keyword>
<keyword evidence="3" id="KW-0949">S-adenosyl-L-methionine</keyword>
<dbReference type="AlphaFoldDB" id="A0A540LKX6"/>
<name>A0A540LKX6_MALBA</name>
<evidence type="ECO:0000256" key="4">
    <source>
        <dbReference type="ARBA" id="ARBA00022694"/>
    </source>
</evidence>
<dbReference type="EC" id="2.5.1.25" evidence="1"/>
<dbReference type="GO" id="GO:0008033">
    <property type="term" value="P:tRNA processing"/>
    <property type="evidence" value="ECO:0007669"/>
    <property type="project" value="UniProtKB-KW"/>
</dbReference>
<sequence length="322" mass="35098">MVTTQPASKRLICPSCSKPVRLSLCTRIESPGLHNSVNFTILQHSLEKNHPLNSARIATLGLTNLSVVTVYDVNFESRFVIRSPGPVSQMGSDRNGLKSSGFDQLVESRETQKLVFVYCDEVSAGKENVEKEHEFSSEEFTGGRNVDGQCNVDEGSATTALPAVSRVSDVVHGSGESVEMDNGAPVIAATIGKHGVMSSLSHIWMPQTREDKKFDTIIHIADARNALAEGFIARKLQKPLKGSLELDECVEFEVEVPPGSVLLFPSEEEVSADNLEAMNVKVNNLVVLDGTWAKAKRMYGEKPLVQTLAALEVEFGQDDLVQ</sequence>
<dbReference type="Proteomes" id="UP000315295">
    <property type="component" value="Unassembled WGS sequence"/>
</dbReference>
<dbReference type="PANTHER" id="PTHR21392">
    <property type="entry name" value="TRNA-URIDINE AMINOCARBOXYPROPYLTRANSFERASE 2"/>
    <property type="match status" value="1"/>
</dbReference>
<evidence type="ECO:0000259" key="7">
    <source>
        <dbReference type="SMART" id="SM01144"/>
    </source>
</evidence>
<gene>
    <name evidence="8" type="ORF">C1H46_027329</name>
</gene>
<dbReference type="PANTHER" id="PTHR21392:SF0">
    <property type="entry name" value="TRNA-URIDINE AMINOCARBOXYPROPYLTRANSFERASE 2"/>
    <property type="match status" value="1"/>
</dbReference>
<comment type="catalytic activity">
    <reaction evidence="6">
        <text>a uridine in tRNA + S-adenosyl-L-methionine = a 3-[(3S)-3-amino-3-carboxypropyl]uridine in tRNA + S-methyl-5'-thioadenosine + H(+)</text>
        <dbReference type="Rhea" id="RHEA:62432"/>
        <dbReference type="Rhea" id="RHEA-COMP:13339"/>
        <dbReference type="Rhea" id="RHEA-COMP:16092"/>
        <dbReference type="ChEBI" id="CHEBI:15378"/>
        <dbReference type="ChEBI" id="CHEBI:17509"/>
        <dbReference type="ChEBI" id="CHEBI:59789"/>
        <dbReference type="ChEBI" id="CHEBI:65315"/>
        <dbReference type="ChEBI" id="CHEBI:82930"/>
        <dbReference type="EC" id="2.5.1.25"/>
    </reaction>
</comment>
<dbReference type="GO" id="GO:0016432">
    <property type="term" value="F:tRNA-uridine aminocarboxypropyltransferase activity"/>
    <property type="evidence" value="ECO:0007669"/>
    <property type="project" value="UniProtKB-EC"/>
</dbReference>